<evidence type="ECO:0000313" key="3">
    <source>
        <dbReference type="Proteomes" id="UP000886520"/>
    </source>
</evidence>
<name>A0A9D4UAJ1_ADICA</name>
<feature type="region of interest" description="Disordered" evidence="1">
    <location>
        <begin position="301"/>
        <end position="322"/>
    </location>
</feature>
<gene>
    <name evidence="2" type="ORF">GOP47_0020885</name>
</gene>
<proteinExistence type="predicted"/>
<dbReference type="OrthoDB" id="1990204at2759"/>
<organism evidence="2 3">
    <name type="scientific">Adiantum capillus-veneris</name>
    <name type="common">Maidenhair fern</name>
    <dbReference type="NCBI Taxonomy" id="13818"/>
    <lineage>
        <taxon>Eukaryota</taxon>
        <taxon>Viridiplantae</taxon>
        <taxon>Streptophyta</taxon>
        <taxon>Embryophyta</taxon>
        <taxon>Tracheophyta</taxon>
        <taxon>Polypodiopsida</taxon>
        <taxon>Polypodiidae</taxon>
        <taxon>Polypodiales</taxon>
        <taxon>Pteridineae</taxon>
        <taxon>Pteridaceae</taxon>
        <taxon>Vittarioideae</taxon>
        <taxon>Adiantum</taxon>
    </lineage>
</organism>
<comment type="caution">
    <text evidence="2">The sequence shown here is derived from an EMBL/GenBank/DDBJ whole genome shotgun (WGS) entry which is preliminary data.</text>
</comment>
<reference evidence="2" key="1">
    <citation type="submission" date="2021-01" db="EMBL/GenBank/DDBJ databases">
        <title>Adiantum capillus-veneris genome.</title>
        <authorList>
            <person name="Fang Y."/>
            <person name="Liao Q."/>
        </authorList>
    </citation>
    <scope>NUCLEOTIDE SEQUENCE</scope>
    <source>
        <strain evidence="2">H3</strain>
        <tissue evidence="2">Leaf</tissue>
    </source>
</reference>
<evidence type="ECO:0000256" key="1">
    <source>
        <dbReference type="SAM" id="MobiDB-lite"/>
    </source>
</evidence>
<dbReference type="Proteomes" id="UP000886520">
    <property type="component" value="Chromosome 20"/>
</dbReference>
<accession>A0A9D4UAJ1</accession>
<dbReference type="EMBL" id="JABFUD020000020">
    <property type="protein sequence ID" value="KAI5064215.1"/>
    <property type="molecule type" value="Genomic_DNA"/>
</dbReference>
<protein>
    <submittedName>
        <fullName evidence="2">Uncharacterized protein</fullName>
    </submittedName>
</protein>
<evidence type="ECO:0000313" key="2">
    <source>
        <dbReference type="EMBL" id="KAI5064215.1"/>
    </source>
</evidence>
<keyword evidence="3" id="KW-1185">Reference proteome</keyword>
<sequence>MVHCWEEYMWKVHKALPMDPWADNLQLLDVLIQDRTWLPAWLRPKSRERTRLSRAGSIFHLGTKDSLVKAQDLVDGDRKLSRLQASDGAINPQLPSLQSPTNNNNSATAAAAAAATAAAPPLVSIISSSMPDIQASIKTSTSLLGSFTGGSFATSQFDVKGSKSISGNVSGVQSRRVDVDALLRIVTPRTSSALPALWQPDISLPQLCWPSKRGQTLWVVAEIMYANKIRIEGENQGQTKANTEVKATKVEEASMSTEVGTQKNGLWMVMASKDNPMFPLAFRLQRLDYDAFGNLISKGHKKHLQRNSSMNTKLSKPLVSSKHVAHPLSRSLSVSPVLS</sequence>
<dbReference type="AlphaFoldDB" id="A0A9D4UAJ1"/>